<feature type="transmembrane region" description="Helical" evidence="6">
    <location>
        <begin position="745"/>
        <end position="764"/>
    </location>
</feature>
<keyword evidence="2" id="KW-1003">Cell membrane</keyword>
<feature type="transmembrane region" description="Helical" evidence="6">
    <location>
        <begin position="141"/>
        <end position="162"/>
    </location>
</feature>
<feature type="transmembrane region" description="Helical" evidence="6">
    <location>
        <begin position="688"/>
        <end position="710"/>
    </location>
</feature>
<feature type="transmembrane region" description="Helical" evidence="6">
    <location>
        <begin position="488"/>
        <end position="507"/>
    </location>
</feature>
<dbReference type="Proteomes" id="UP001597145">
    <property type="component" value="Unassembled WGS sequence"/>
</dbReference>
<feature type="transmembrane region" description="Helical" evidence="6">
    <location>
        <begin position="96"/>
        <end position="114"/>
    </location>
</feature>
<gene>
    <name evidence="7" type="ORF">ACFSCY_18820</name>
</gene>
<evidence type="ECO:0000256" key="2">
    <source>
        <dbReference type="ARBA" id="ARBA00022475"/>
    </source>
</evidence>
<evidence type="ECO:0000313" key="7">
    <source>
        <dbReference type="EMBL" id="MFD1531493.1"/>
    </source>
</evidence>
<feature type="transmembrane region" description="Helical" evidence="6">
    <location>
        <begin position="527"/>
        <end position="548"/>
    </location>
</feature>
<dbReference type="Pfam" id="PF03706">
    <property type="entry name" value="LPG_synthase_TM"/>
    <property type="match status" value="1"/>
</dbReference>
<keyword evidence="3 6" id="KW-0812">Transmembrane</keyword>
<feature type="transmembrane region" description="Helical" evidence="6">
    <location>
        <begin position="191"/>
        <end position="211"/>
    </location>
</feature>
<dbReference type="InterPro" id="IPR022791">
    <property type="entry name" value="L-PG_synthase/AglD"/>
</dbReference>
<feature type="transmembrane region" description="Helical" evidence="6">
    <location>
        <begin position="770"/>
        <end position="786"/>
    </location>
</feature>
<keyword evidence="4 6" id="KW-1133">Transmembrane helix</keyword>
<dbReference type="SUPFAM" id="SSF56112">
    <property type="entry name" value="Protein kinase-like (PK-like)"/>
    <property type="match status" value="1"/>
</dbReference>
<feature type="transmembrane region" description="Helical" evidence="6">
    <location>
        <begin position="716"/>
        <end position="733"/>
    </location>
</feature>
<evidence type="ECO:0000256" key="3">
    <source>
        <dbReference type="ARBA" id="ARBA00022692"/>
    </source>
</evidence>
<dbReference type="RefSeq" id="WP_343978805.1">
    <property type="nucleotide sequence ID" value="NZ_BAAAJG010000010.1"/>
</dbReference>
<proteinExistence type="predicted"/>
<dbReference type="PANTHER" id="PTHR39087">
    <property type="entry name" value="UPF0104 MEMBRANE PROTEIN MJ1595"/>
    <property type="match status" value="1"/>
</dbReference>
<feature type="transmembrane region" description="Helical" evidence="6">
    <location>
        <begin position="597"/>
        <end position="624"/>
    </location>
</feature>
<reference evidence="8" key="1">
    <citation type="journal article" date="2019" name="Int. J. Syst. Evol. Microbiol.">
        <title>The Global Catalogue of Microorganisms (GCM) 10K type strain sequencing project: providing services to taxonomists for standard genome sequencing and annotation.</title>
        <authorList>
            <consortium name="The Broad Institute Genomics Platform"/>
            <consortium name="The Broad Institute Genome Sequencing Center for Infectious Disease"/>
            <person name="Wu L."/>
            <person name="Ma J."/>
        </authorList>
    </citation>
    <scope>NUCLEOTIDE SEQUENCE [LARGE SCALE GENOMIC DNA]</scope>
    <source>
        <strain evidence="8">JCM 12165</strain>
    </source>
</reference>
<feature type="transmembrane region" description="Helical" evidence="6">
    <location>
        <begin position="71"/>
        <end position="91"/>
    </location>
</feature>
<feature type="transmembrane region" description="Helical" evidence="6">
    <location>
        <begin position="636"/>
        <end position="656"/>
    </location>
</feature>
<evidence type="ECO:0000256" key="5">
    <source>
        <dbReference type="ARBA" id="ARBA00023136"/>
    </source>
</evidence>
<dbReference type="InterPro" id="IPR011009">
    <property type="entry name" value="Kinase-like_dom_sf"/>
</dbReference>
<comment type="subcellular location">
    <subcellularLocation>
        <location evidence="1">Cell membrane</location>
        <topology evidence="1">Multi-pass membrane protein</topology>
    </subcellularLocation>
</comment>
<comment type="caution">
    <text evidence="7">The sequence shown here is derived from an EMBL/GenBank/DDBJ whole genome shotgun (WGS) entry which is preliminary data.</text>
</comment>
<dbReference type="EMBL" id="JBHUCP010000012">
    <property type="protein sequence ID" value="MFD1531493.1"/>
    <property type="molecule type" value="Genomic_DNA"/>
</dbReference>
<keyword evidence="5 6" id="KW-0472">Membrane</keyword>
<accession>A0ABW4FMP1</accession>
<feature type="transmembrane region" description="Helical" evidence="6">
    <location>
        <begin position="25"/>
        <end position="42"/>
    </location>
</feature>
<evidence type="ECO:0000256" key="4">
    <source>
        <dbReference type="ARBA" id="ARBA00022989"/>
    </source>
</evidence>
<protein>
    <submittedName>
        <fullName evidence="7">Lysylphosphatidylglycerol synthase domain-containing protein</fullName>
    </submittedName>
</protein>
<dbReference type="PANTHER" id="PTHR39087:SF2">
    <property type="entry name" value="UPF0104 MEMBRANE PROTEIN MJ1595"/>
    <property type="match status" value="1"/>
</dbReference>
<sequence length="792" mass="84756">MTEQPTVATAERQPPMPTGRNPRDLVVLLIAAGVVVLCALAARVRVVNPVEVAIFQQFAQIPAASTTVWRVLTWAGSWAGIAAVTALALYLKRIKLGLQCAAAGALAWGLVQVIDGMVGRRPVPAELLGDAGFRLLGPEGFAFMATQSAVTAAMVAVAAPFLPNAKYRAAAWAVAILVAAADVYLGNSLPLGAFAAVFLGWGIGAIFQLVWGAPGRRTSEPAVFRALERAGLTPVEAVPIRTRMREPLEFGVTTESGDKLRVEVVRRLHRRGGAWYKLRRLLASLEIEPEPRLSTPYHEAEHEALVTLFAQRAGLRTPPIVLTCETRYGAPLLVRRQIEGRRLTELSGDEIDDPLLDAIWLQVAALGETRIAHHDLRAKNVFVDTEGNPWLLNFTLGTIGASADRAAQDLAEALISIASRVGVQRTVRSACRVLPPDRLEPALAYLQPLALPRRIRKQLGQDRYVLTDLRETLAEQIDRPIPTFRSPVRPATLVGLLLLGAAVYTILPQLSSMRAVIDSLWHAHWSWLALATFTGFIAIVLSSISIIGSSSTPLPFWRTTAVQLAAAFTGRTTPGGIGFFGINIAFMERLGIRRSSAVGVTMLNVAATGVVGGLWCVIGVFVIGASRLLLGAHIPLGWPVLVAAAAVLVVAAAVLWSPFGRRRIVHPGLRVTRELLDALRQPLRAFQLFGGATGYLVVSGLGLAATLAAFDRHVPVPAVIAVFVIGQTLGHIAPIPGGLGPTEALMVGGLTALGIAPTVAVATVLTNRLLTYWLPALPGIAIFRYLQHRAIV</sequence>
<evidence type="ECO:0000256" key="1">
    <source>
        <dbReference type="ARBA" id="ARBA00004651"/>
    </source>
</evidence>
<feature type="transmembrane region" description="Helical" evidence="6">
    <location>
        <begin position="169"/>
        <end position="185"/>
    </location>
</feature>
<name>A0ABW4FMP1_9PSEU</name>
<evidence type="ECO:0000256" key="6">
    <source>
        <dbReference type="SAM" id="Phobius"/>
    </source>
</evidence>
<keyword evidence="8" id="KW-1185">Reference proteome</keyword>
<evidence type="ECO:0000313" key="8">
    <source>
        <dbReference type="Proteomes" id="UP001597145"/>
    </source>
</evidence>
<organism evidence="7 8">
    <name type="scientific">Pseudonocardia aurantiaca</name>
    <dbReference type="NCBI Taxonomy" id="75290"/>
    <lineage>
        <taxon>Bacteria</taxon>
        <taxon>Bacillati</taxon>
        <taxon>Actinomycetota</taxon>
        <taxon>Actinomycetes</taxon>
        <taxon>Pseudonocardiales</taxon>
        <taxon>Pseudonocardiaceae</taxon>
        <taxon>Pseudonocardia</taxon>
    </lineage>
</organism>